<evidence type="ECO:0000313" key="7">
    <source>
        <dbReference type="Proteomes" id="UP000518829"/>
    </source>
</evidence>
<gene>
    <name evidence="6" type="ORF">HB839_15300</name>
</gene>
<dbReference type="SUPFAM" id="SSF53041">
    <property type="entry name" value="Resolvase-like"/>
    <property type="match status" value="1"/>
</dbReference>
<keyword evidence="1" id="KW-0229">DNA integration</keyword>
<feature type="domain" description="Resolvase/invertase-type recombinase catalytic" evidence="5">
    <location>
        <begin position="1"/>
        <end position="34"/>
    </location>
</feature>
<evidence type="ECO:0000256" key="2">
    <source>
        <dbReference type="ARBA" id="ARBA00023125"/>
    </source>
</evidence>
<evidence type="ECO:0000256" key="1">
    <source>
        <dbReference type="ARBA" id="ARBA00022908"/>
    </source>
</evidence>
<dbReference type="InterPro" id="IPR006119">
    <property type="entry name" value="Resolv_N"/>
</dbReference>
<proteinExistence type="predicted"/>
<keyword evidence="7" id="KW-1185">Reference proteome</keyword>
<organism evidence="6 7">
    <name type="scientific">Listeria farberi</name>
    <dbReference type="NCBI Taxonomy" id="2713500"/>
    <lineage>
        <taxon>Bacteria</taxon>
        <taxon>Bacillati</taxon>
        <taxon>Bacillota</taxon>
        <taxon>Bacilli</taxon>
        <taxon>Bacillales</taxon>
        <taxon>Listeriaceae</taxon>
        <taxon>Listeria</taxon>
    </lineage>
</organism>
<evidence type="ECO:0000259" key="5">
    <source>
        <dbReference type="PROSITE" id="PS51736"/>
    </source>
</evidence>
<feature type="active site" description="O-(5'-phospho-DNA)-serine intermediate" evidence="4">
    <location>
        <position position="9"/>
    </location>
</feature>
<evidence type="ECO:0000256" key="3">
    <source>
        <dbReference type="ARBA" id="ARBA00023172"/>
    </source>
</evidence>
<reference evidence="6 7" key="1">
    <citation type="submission" date="2020-03" db="EMBL/GenBank/DDBJ databases">
        <title>Soil Listeria distribution.</title>
        <authorList>
            <person name="Liao J."/>
            <person name="Wiedmann M."/>
        </authorList>
    </citation>
    <scope>NUCLEOTIDE SEQUENCE [LARGE SCALE GENOMIC DNA]</scope>
    <source>
        <strain evidence="6 7">FSL L7-1699</strain>
    </source>
</reference>
<dbReference type="PROSITE" id="PS51736">
    <property type="entry name" value="RECOMBINASES_3"/>
    <property type="match status" value="1"/>
</dbReference>
<protein>
    <submittedName>
        <fullName evidence="6">Recombinase family protein</fullName>
    </submittedName>
</protein>
<name>A0ABR6SRQ5_9LIST</name>
<dbReference type="Gene3D" id="3.40.50.1390">
    <property type="entry name" value="Resolvase, N-terminal catalytic domain"/>
    <property type="match status" value="1"/>
</dbReference>
<dbReference type="RefSeq" id="WP_185323232.1">
    <property type="nucleotide sequence ID" value="NZ_JAARPH010000077.1"/>
</dbReference>
<keyword evidence="3" id="KW-0233">DNA recombination</keyword>
<evidence type="ECO:0000256" key="4">
    <source>
        <dbReference type="PROSITE-ProRule" id="PRU10137"/>
    </source>
</evidence>
<keyword evidence="2" id="KW-0238">DNA-binding</keyword>
<comment type="caution">
    <text evidence="6">The sequence shown here is derived from an EMBL/GenBank/DDBJ whole genome shotgun (WGS) entry which is preliminary data.</text>
</comment>
<dbReference type="Proteomes" id="UP000518829">
    <property type="component" value="Unassembled WGS sequence"/>
</dbReference>
<dbReference type="Pfam" id="PF00239">
    <property type="entry name" value="Resolvase"/>
    <property type="match status" value="1"/>
</dbReference>
<accession>A0ABR6SRQ5</accession>
<dbReference type="InterPro" id="IPR006118">
    <property type="entry name" value="Recombinase_CS"/>
</dbReference>
<evidence type="ECO:0000313" key="6">
    <source>
        <dbReference type="EMBL" id="MBC1376890.1"/>
    </source>
</evidence>
<sequence>MKVAYARVSSTDQNLDRQIEAFKNHGAEKIFVEK</sequence>
<dbReference type="PROSITE" id="PS00397">
    <property type="entry name" value="RECOMBINASES_1"/>
    <property type="match status" value="1"/>
</dbReference>
<feature type="non-terminal residue" evidence="6">
    <location>
        <position position="34"/>
    </location>
</feature>
<dbReference type="InterPro" id="IPR036162">
    <property type="entry name" value="Resolvase-like_N_sf"/>
</dbReference>
<dbReference type="EMBL" id="JAARPH010000077">
    <property type="protein sequence ID" value="MBC1376890.1"/>
    <property type="molecule type" value="Genomic_DNA"/>
</dbReference>